<keyword evidence="1" id="KW-0812">Transmembrane</keyword>
<keyword evidence="1" id="KW-0472">Membrane</keyword>
<name>H5SBD7_9CHLR</name>
<evidence type="ECO:0000313" key="2">
    <source>
        <dbReference type="EMBL" id="BAL53473.1"/>
    </source>
</evidence>
<keyword evidence="1" id="KW-1133">Transmembrane helix</keyword>
<dbReference type="SMR" id="H5SBD7"/>
<organism evidence="2">
    <name type="scientific">uncultured Chloroflexota bacterium</name>
    <dbReference type="NCBI Taxonomy" id="166587"/>
    <lineage>
        <taxon>Bacteria</taxon>
        <taxon>Bacillati</taxon>
        <taxon>Chloroflexota</taxon>
        <taxon>environmental samples</taxon>
    </lineage>
</organism>
<dbReference type="GO" id="GO:0140359">
    <property type="term" value="F:ABC-type transporter activity"/>
    <property type="evidence" value="ECO:0007669"/>
    <property type="project" value="InterPro"/>
</dbReference>
<feature type="transmembrane region" description="Helical" evidence="1">
    <location>
        <begin position="12"/>
        <end position="34"/>
    </location>
</feature>
<feature type="transmembrane region" description="Helical" evidence="1">
    <location>
        <begin position="162"/>
        <end position="184"/>
    </location>
</feature>
<feature type="transmembrane region" description="Helical" evidence="1">
    <location>
        <begin position="196"/>
        <end position="217"/>
    </location>
</feature>
<reference evidence="2" key="2">
    <citation type="journal article" date="2012" name="PLoS ONE">
        <title>A Deeply Branching Thermophilic Bacterium with an Ancient Acetyl-CoA Pathway Dominates a Subsurface Ecosystem.</title>
        <authorList>
            <person name="Takami H."/>
            <person name="Noguchi H."/>
            <person name="Takaki Y."/>
            <person name="Uchiyama I."/>
            <person name="Toyoda A."/>
            <person name="Nishi S."/>
            <person name="Chee G.-J."/>
            <person name="Arai W."/>
            <person name="Nunoura T."/>
            <person name="Itoh T."/>
            <person name="Hattori M."/>
            <person name="Takai K."/>
        </authorList>
    </citation>
    <scope>NUCLEOTIDE SEQUENCE</scope>
</reference>
<feature type="transmembrane region" description="Helical" evidence="1">
    <location>
        <begin position="67"/>
        <end position="87"/>
    </location>
</feature>
<feature type="transmembrane region" description="Helical" evidence="1">
    <location>
        <begin position="120"/>
        <end position="142"/>
    </location>
</feature>
<evidence type="ECO:0000313" key="3">
    <source>
        <dbReference type="EMBL" id="BAL55913.1"/>
    </source>
</evidence>
<protein>
    <submittedName>
        <fullName evidence="2">ABC-2 type transport system permease protein</fullName>
    </submittedName>
</protein>
<accession>H5SBD7</accession>
<dbReference type="GO" id="GO:0005886">
    <property type="term" value="C:plasma membrane"/>
    <property type="evidence" value="ECO:0007669"/>
    <property type="project" value="UniProtKB-SubCell"/>
</dbReference>
<dbReference type="AlphaFoldDB" id="H5SBD7"/>
<feature type="transmembrane region" description="Helical" evidence="1">
    <location>
        <begin position="237"/>
        <end position="258"/>
    </location>
</feature>
<reference evidence="2" key="1">
    <citation type="journal article" date="2005" name="Environ. Microbiol.">
        <title>Genetic and functional properties of uncultivated thermophilic crenarchaeotes from a subsurface gold mine as revealed by analysis of genome fragments.</title>
        <authorList>
            <person name="Nunoura T."/>
            <person name="Hirayama H."/>
            <person name="Takami H."/>
            <person name="Oida H."/>
            <person name="Nishi S."/>
            <person name="Shimamura S."/>
            <person name="Suzuki Y."/>
            <person name="Inagaki F."/>
            <person name="Takai K."/>
            <person name="Nealson K.H."/>
            <person name="Horikoshi K."/>
        </authorList>
    </citation>
    <scope>NUCLEOTIDE SEQUENCE</scope>
</reference>
<dbReference type="Pfam" id="PF12679">
    <property type="entry name" value="ABC2_membrane_2"/>
    <property type="match status" value="1"/>
</dbReference>
<proteinExistence type="predicted"/>
<gene>
    <name evidence="2" type="ORF">HGMM_F07B11C28</name>
    <name evidence="3" type="ORF">HGMM_F32G01C23</name>
</gene>
<evidence type="ECO:0000256" key="1">
    <source>
        <dbReference type="SAM" id="Phobius"/>
    </source>
</evidence>
<sequence length="269" mass="30612">MRRNIFLHEFRWRLPSALIWGFSTAAVILIYLIMFPLFADQAEVVHRAFQQFPREFRAAFGIGDVDFSTVMGFFTFVYLFVQLLLALQASNYGFGMLSVEEREWTADFLMSKPVARGEIFFSKLAAALCDLAFTQAIVWATAFGAIEAFRAGRPYDARLLTYLLLGLPPFQLVFFSLGILISLLVRRIRNVTPYGLGLGFGMYLLGAFSDLLGEAWLEYLTPFKHFNSQYALTHGHFDGRLLSLSLVISTLALIFSYLRYLRRDIPSAT</sequence>
<dbReference type="EMBL" id="AP011732">
    <property type="protein sequence ID" value="BAL55913.1"/>
    <property type="molecule type" value="Genomic_DNA"/>
</dbReference>
<dbReference type="EMBL" id="AP011658">
    <property type="protein sequence ID" value="BAL53473.1"/>
    <property type="molecule type" value="Genomic_DNA"/>
</dbReference>